<dbReference type="Gene3D" id="2.60.40.790">
    <property type="match status" value="1"/>
</dbReference>
<dbReference type="OrthoDB" id="9811615at2"/>
<evidence type="ECO:0000259" key="3">
    <source>
        <dbReference type="PROSITE" id="PS01031"/>
    </source>
</evidence>
<comment type="similarity">
    <text evidence="1 2">Belongs to the small heat shock protein (HSP20) family.</text>
</comment>
<evidence type="ECO:0000313" key="4">
    <source>
        <dbReference type="EMBL" id="ERT07088.1"/>
    </source>
</evidence>
<evidence type="ECO:0000256" key="1">
    <source>
        <dbReference type="PROSITE-ProRule" id="PRU00285"/>
    </source>
</evidence>
<feature type="domain" description="SHSP" evidence="3">
    <location>
        <begin position="29"/>
        <end position="138"/>
    </location>
</feature>
<dbReference type="RefSeq" id="WP_023066725.1">
    <property type="nucleotide sequence ID" value="NZ_AUZM01000026.1"/>
</dbReference>
<dbReference type="PROSITE" id="PS01031">
    <property type="entry name" value="SHSP"/>
    <property type="match status" value="1"/>
</dbReference>
<accession>U7QGS0</accession>
<organism evidence="4 5">
    <name type="scientific">Lyngbya aestuarii BL J</name>
    <dbReference type="NCBI Taxonomy" id="1348334"/>
    <lineage>
        <taxon>Bacteria</taxon>
        <taxon>Bacillati</taxon>
        <taxon>Cyanobacteriota</taxon>
        <taxon>Cyanophyceae</taxon>
        <taxon>Oscillatoriophycideae</taxon>
        <taxon>Oscillatoriales</taxon>
        <taxon>Microcoleaceae</taxon>
        <taxon>Lyngbya</taxon>
    </lineage>
</organism>
<dbReference type="SUPFAM" id="SSF49764">
    <property type="entry name" value="HSP20-like chaperones"/>
    <property type="match status" value="1"/>
</dbReference>
<name>U7QGS0_9CYAN</name>
<protein>
    <submittedName>
        <fullName evidence="4">Hsp20/alpha crystallin family protein</fullName>
    </submittedName>
</protein>
<dbReference type="Proteomes" id="UP000017127">
    <property type="component" value="Unassembled WGS sequence"/>
</dbReference>
<proteinExistence type="inferred from homology"/>
<sequence length="138" mass="15667">MVLTHYQSFQYLENIDRQVDQVFNEPELLGNTNFNIPVIKIQEKKEIIVIKVILPTLEENSLEMQVTAESIVLSGNLYYLPQTQKSPDQTVVKNSQKFRKIIALPQPILSAGIKSDYFNGILTLILPKAVESPAYCQS</sequence>
<evidence type="ECO:0000256" key="2">
    <source>
        <dbReference type="RuleBase" id="RU003616"/>
    </source>
</evidence>
<dbReference type="EMBL" id="AUZM01000026">
    <property type="protein sequence ID" value="ERT07088.1"/>
    <property type="molecule type" value="Genomic_DNA"/>
</dbReference>
<dbReference type="InterPro" id="IPR002068">
    <property type="entry name" value="A-crystallin/Hsp20_dom"/>
</dbReference>
<dbReference type="InterPro" id="IPR008978">
    <property type="entry name" value="HSP20-like_chaperone"/>
</dbReference>
<dbReference type="Pfam" id="PF00011">
    <property type="entry name" value="HSP20"/>
    <property type="match status" value="1"/>
</dbReference>
<dbReference type="AlphaFoldDB" id="U7QGS0"/>
<gene>
    <name evidence="4" type="ORF">M595_2927</name>
</gene>
<reference evidence="4 5" key="1">
    <citation type="journal article" date="2013" name="Front. Microbiol.">
        <title>Comparative genomic analyses of the cyanobacterium, Lyngbya aestuarii BL J, a powerful hydrogen producer.</title>
        <authorList>
            <person name="Kothari A."/>
            <person name="Vaughn M."/>
            <person name="Garcia-Pichel F."/>
        </authorList>
    </citation>
    <scope>NUCLEOTIDE SEQUENCE [LARGE SCALE GENOMIC DNA]</scope>
    <source>
        <strain evidence="4 5">BL J</strain>
    </source>
</reference>
<evidence type="ECO:0000313" key="5">
    <source>
        <dbReference type="Proteomes" id="UP000017127"/>
    </source>
</evidence>
<dbReference type="CDD" id="cd06464">
    <property type="entry name" value="ACD_sHsps-like"/>
    <property type="match status" value="1"/>
</dbReference>
<keyword evidence="5" id="KW-1185">Reference proteome</keyword>
<comment type="caution">
    <text evidence="4">The sequence shown here is derived from an EMBL/GenBank/DDBJ whole genome shotgun (WGS) entry which is preliminary data.</text>
</comment>